<dbReference type="InterPro" id="IPR044974">
    <property type="entry name" value="Disease_R_plants"/>
</dbReference>
<dbReference type="PANTHER" id="PTHR11017:SF479">
    <property type="entry name" value="DISEASE RESISTANCE PROTEIN (TIR-NBS-LRR CLASS) FAMILY"/>
    <property type="match status" value="1"/>
</dbReference>
<evidence type="ECO:0000259" key="1">
    <source>
        <dbReference type="Pfam" id="PF01582"/>
    </source>
</evidence>
<accession>A0ABM4AAT8</accession>
<dbReference type="Gene3D" id="3.40.50.10140">
    <property type="entry name" value="Toll/interleukin-1 receptor homology (TIR) domain"/>
    <property type="match status" value="1"/>
</dbReference>
<dbReference type="Proteomes" id="UP001652623">
    <property type="component" value="Chromosome 6"/>
</dbReference>
<feature type="domain" description="TIR" evidence="1">
    <location>
        <begin position="18"/>
        <end position="48"/>
    </location>
</feature>
<dbReference type="PANTHER" id="PTHR11017">
    <property type="entry name" value="LEUCINE-RICH REPEAT-CONTAINING PROTEIN"/>
    <property type="match status" value="1"/>
</dbReference>
<reference evidence="3" key="1">
    <citation type="submission" date="2025-08" db="UniProtKB">
        <authorList>
            <consortium name="RefSeq"/>
        </authorList>
    </citation>
    <scope>IDENTIFICATION</scope>
    <source>
        <tissue evidence="3">Seedling</tissue>
    </source>
</reference>
<dbReference type="Gene3D" id="3.40.50.300">
    <property type="entry name" value="P-loop containing nucleotide triphosphate hydrolases"/>
    <property type="match status" value="1"/>
</dbReference>
<dbReference type="Pfam" id="PF01582">
    <property type="entry name" value="TIR"/>
    <property type="match status" value="1"/>
</dbReference>
<evidence type="ECO:0000313" key="3">
    <source>
        <dbReference type="RefSeq" id="XP_060673835.1"/>
    </source>
</evidence>
<proteinExistence type="predicted"/>
<dbReference type="InterPro" id="IPR035897">
    <property type="entry name" value="Toll_tir_struct_dom_sf"/>
</dbReference>
<keyword evidence="2" id="KW-1185">Reference proteome</keyword>
<organism evidence="2 3">
    <name type="scientific">Ziziphus jujuba</name>
    <name type="common">Chinese jujube</name>
    <name type="synonym">Ziziphus sativa</name>
    <dbReference type="NCBI Taxonomy" id="326968"/>
    <lineage>
        <taxon>Eukaryota</taxon>
        <taxon>Viridiplantae</taxon>
        <taxon>Streptophyta</taxon>
        <taxon>Embryophyta</taxon>
        <taxon>Tracheophyta</taxon>
        <taxon>Spermatophyta</taxon>
        <taxon>Magnoliopsida</taxon>
        <taxon>eudicotyledons</taxon>
        <taxon>Gunneridae</taxon>
        <taxon>Pentapetalae</taxon>
        <taxon>rosids</taxon>
        <taxon>fabids</taxon>
        <taxon>Rosales</taxon>
        <taxon>Rhamnaceae</taxon>
        <taxon>Paliureae</taxon>
        <taxon>Ziziphus</taxon>
    </lineage>
</organism>
<dbReference type="RefSeq" id="XP_060673835.1">
    <property type="nucleotide sequence ID" value="XM_060817852.1"/>
</dbReference>
<sequence length="145" mass="16236">MAVSSSSSFPNAISPQEKHDVFLSFRGLDTRDQFTSYLYEALCRKQIYVEGKPVEVCFKRSVPSLWLVSKDFRPEYKLVQRVVEDISWKLHKNLSSNDSSKGCLIGIEKRIKEIESLLCIGSTDVCIVVGIWGMAGIGKTTLAKG</sequence>
<dbReference type="SUPFAM" id="SSF52540">
    <property type="entry name" value="P-loop containing nucleoside triphosphate hydrolases"/>
    <property type="match status" value="1"/>
</dbReference>
<evidence type="ECO:0000313" key="2">
    <source>
        <dbReference type="Proteomes" id="UP001652623"/>
    </source>
</evidence>
<dbReference type="SUPFAM" id="SSF52200">
    <property type="entry name" value="Toll/Interleukin receptor TIR domain"/>
    <property type="match status" value="1"/>
</dbReference>
<dbReference type="InterPro" id="IPR027417">
    <property type="entry name" value="P-loop_NTPase"/>
</dbReference>
<gene>
    <name evidence="3" type="primary">LOC132803979</name>
</gene>
<protein>
    <submittedName>
        <fullName evidence="3">Disease resistance protein RPP4-like</fullName>
    </submittedName>
</protein>
<dbReference type="GeneID" id="132803979"/>
<dbReference type="InterPro" id="IPR000157">
    <property type="entry name" value="TIR_dom"/>
</dbReference>
<name>A0ABM4AAT8_ZIZJJ</name>